<dbReference type="PANTHER" id="PTHR33026:SF7">
    <property type="entry name" value="OS03G0100275 PROTEIN"/>
    <property type="match status" value="1"/>
</dbReference>
<protein>
    <submittedName>
        <fullName evidence="1">Uncharacterized protein</fullName>
    </submittedName>
</protein>
<dbReference type="AlphaFoldDB" id="A0A3L6RQ87"/>
<organism evidence="1 2">
    <name type="scientific">Panicum miliaceum</name>
    <name type="common">Proso millet</name>
    <name type="synonym">Broomcorn millet</name>
    <dbReference type="NCBI Taxonomy" id="4540"/>
    <lineage>
        <taxon>Eukaryota</taxon>
        <taxon>Viridiplantae</taxon>
        <taxon>Streptophyta</taxon>
        <taxon>Embryophyta</taxon>
        <taxon>Tracheophyta</taxon>
        <taxon>Spermatophyta</taxon>
        <taxon>Magnoliopsida</taxon>
        <taxon>Liliopsida</taxon>
        <taxon>Poales</taxon>
        <taxon>Poaceae</taxon>
        <taxon>PACMAD clade</taxon>
        <taxon>Panicoideae</taxon>
        <taxon>Panicodae</taxon>
        <taxon>Paniceae</taxon>
        <taxon>Panicinae</taxon>
        <taxon>Panicum</taxon>
        <taxon>Panicum sect. Panicum</taxon>
    </lineage>
</organism>
<evidence type="ECO:0000313" key="2">
    <source>
        <dbReference type="Proteomes" id="UP000275267"/>
    </source>
</evidence>
<name>A0A3L6RQ87_PANMI</name>
<dbReference type="Proteomes" id="UP000275267">
    <property type="component" value="Unassembled WGS sequence"/>
</dbReference>
<gene>
    <name evidence="1" type="ORF">C2845_PM11G03410</name>
</gene>
<reference evidence="2" key="1">
    <citation type="journal article" date="2019" name="Nat. Commun.">
        <title>The genome of broomcorn millet.</title>
        <authorList>
            <person name="Zou C."/>
            <person name="Miki D."/>
            <person name="Li D."/>
            <person name="Tang Q."/>
            <person name="Xiao L."/>
            <person name="Rajput S."/>
            <person name="Deng P."/>
            <person name="Jia W."/>
            <person name="Huang R."/>
            <person name="Zhang M."/>
            <person name="Sun Y."/>
            <person name="Hu J."/>
            <person name="Fu X."/>
            <person name="Schnable P.S."/>
            <person name="Li F."/>
            <person name="Zhang H."/>
            <person name="Feng B."/>
            <person name="Zhu X."/>
            <person name="Liu R."/>
            <person name="Schnable J.C."/>
            <person name="Zhu J.-K."/>
            <person name="Zhang H."/>
        </authorList>
    </citation>
    <scope>NUCLEOTIDE SEQUENCE [LARGE SCALE GENOMIC DNA]</scope>
</reference>
<proteinExistence type="predicted"/>
<keyword evidence="2" id="KW-1185">Reference proteome</keyword>
<sequence>MSHWRQSGVEESQLEDFAEKGFLPPKEVAGWRALRPEHEEPHLEPHIAGFVTLCEVFLGIEPHTSPAKGESLTAAPVSGFGLQRRPRHDNVYLEYDPANTNKGWHDDWFYIRNPAEAPFPKFHGERPVKDASWSLGTATPEKTPVEAMKEIIRERMVKAGLNVTALFYTMRERCVMPLVEQRSSMWLYSGLSDLDRAFTEELPEDEVWSWLLMVLKGVEKDEIRGLTAFDYKNPPNLVCVLLLLIVPG</sequence>
<dbReference type="PANTHER" id="PTHR33026">
    <property type="entry name" value="OS06G0360600 PROTEIN"/>
    <property type="match status" value="1"/>
</dbReference>
<evidence type="ECO:0000313" key="1">
    <source>
        <dbReference type="EMBL" id="RLN07530.1"/>
    </source>
</evidence>
<dbReference type="EMBL" id="PQIB02000007">
    <property type="protein sequence ID" value="RLN07530.1"/>
    <property type="molecule type" value="Genomic_DNA"/>
</dbReference>
<comment type="caution">
    <text evidence="1">The sequence shown here is derived from an EMBL/GenBank/DDBJ whole genome shotgun (WGS) entry which is preliminary data.</text>
</comment>
<accession>A0A3L6RQ87</accession>